<evidence type="ECO:0000313" key="3">
    <source>
        <dbReference type="Proteomes" id="UP000008281"/>
    </source>
</evidence>
<dbReference type="Gene3D" id="3.30.710.10">
    <property type="entry name" value="Potassium Channel Kv1.1, Chain A"/>
    <property type="match status" value="1"/>
</dbReference>
<dbReference type="InParanoid" id="E3MZN1"/>
<dbReference type="SMART" id="SM00225">
    <property type="entry name" value="BTB"/>
    <property type="match status" value="1"/>
</dbReference>
<reference evidence="2" key="1">
    <citation type="submission" date="2007-07" db="EMBL/GenBank/DDBJ databases">
        <title>PCAP assembly of the Caenorhabditis remanei genome.</title>
        <authorList>
            <consortium name="The Caenorhabditis remanei Sequencing Consortium"/>
            <person name="Wilson R.K."/>
        </authorList>
    </citation>
    <scope>NUCLEOTIDE SEQUENCE [LARGE SCALE GENOMIC DNA]</scope>
    <source>
        <strain evidence="2">PB4641</strain>
    </source>
</reference>
<dbReference type="SUPFAM" id="SSF54695">
    <property type="entry name" value="POZ domain"/>
    <property type="match status" value="1"/>
</dbReference>
<dbReference type="HOGENOM" id="CLU_036654_0_1_1"/>
<organism evidence="3">
    <name type="scientific">Caenorhabditis remanei</name>
    <name type="common">Caenorhabditis vulgaris</name>
    <dbReference type="NCBI Taxonomy" id="31234"/>
    <lineage>
        <taxon>Eukaryota</taxon>
        <taxon>Metazoa</taxon>
        <taxon>Ecdysozoa</taxon>
        <taxon>Nematoda</taxon>
        <taxon>Chromadorea</taxon>
        <taxon>Rhabditida</taxon>
        <taxon>Rhabditina</taxon>
        <taxon>Rhabditomorpha</taxon>
        <taxon>Rhabditoidea</taxon>
        <taxon>Rhabditidae</taxon>
        <taxon>Peloderinae</taxon>
        <taxon>Caenorhabditis</taxon>
    </lineage>
</organism>
<keyword evidence="3" id="KW-1185">Reference proteome</keyword>
<evidence type="ECO:0000313" key="2">
    <source>
        <dbReference type="EMBL" id="EFP13034.1"/>
    </source>
</evidence>
<dbReference type="PANTHER" id="PTHR22744">
    <property type="entry name" value="HELIX LOOP HELIX PROTEIN 21-RELATED"/>
    <property type="match status" value="1"/>
</dbReference>
<dbReference type="CDD" id="cd01165">
    <property type="entry name" value="BTB_POZ"/>
    <property type="match status" value="1"/>
</dbReference>
<dbReference type="Pfam" id="PF00651">
    <property type="entry name" value="BTB"/>
    <property type="match status" value="1"/>
</dbReference>
<sequence length="287" mass="33581">MVNQVFLRKKTIGIKLYSTFLFYSVWSGKINDDYDVDFECEFDWDELKSRGVYEITGHIYLKTADNRCRDINFDVKITEDRQDITNEVECGYSFCKAYFGYSLTPHYAPTPEKPDYEKMFAQSDQNDTILVVEGKKLHVSKAFLSYHSEYFRVLFSSNFKEGQMDEIPIGEVSFKDFALLLSTFYPTQAFPTDKNVEKLLEMARRFLVSSATRSAEYHLINNSNIKNEKMLQLADEYGLTNLLEKCIRRLNTEEKAEQMKKSEEFEMLSDSAKAKVLDRISYSSQFY</sequence>
<dbReference type="PANTHER" id="PTHR22744:SF14">
    <property type="entry name" value="BTB DOMAIN-CONTAINING PROTEIN-RELATED"/>
    <property type="match status" value="1"/>
</dbReference>
<dbReference type="InterPro" id="IPR000210">
    <property type="entry name" value="BTB/POZ_dom"/>
</dbReference>
<dbReference type="InterPro" id="IPR011333">
    <property type="entry name" value="SKP1/BTB/POZ_sf"/>
</dbReference>
<accession>E3MZN1</accession>
<proteinExistence type="predicted"/>
<dbReference type="OrthoDB" id="29145at2759"/>
<dbReference type="AlphaFoldDB" id="E3MZN1"/>
<name>E3MZN1_CAERE</name>
<dbReference type="STRING" id="31234.E3MZN1"/>
<dbReference type="EMBL" id="DS268501">
    <property type="protein sequence ID" value="EFP13034.1"/>
    <property type="molecule type" value="Genomic_DNA"/>
</dbReference>
<gene>
    <name evidence="2" type="ORF">CRE_06866</name>
</gene>
<feature type="domain" description="BTB" evidence="1">
    <location>
        <begin position="126"/>
        <end position="193"/>
    </location>
</feature>
<dbReference type="Proteomes" id="UP000008281">
    <property type="component" value="Unassembled WGS sequence"/>
</dbReference>
<evidence type="ECO:0000259" key="1">
    <source>
        <dbReference type="PROSITE" id="PS50097"/>
    </source>
</evidence>
<protein>
    <recommendedName>
        <fullName evidence="1">BTB domain-containing protein</fullName>
    </recommendedName>
</protein>
<dbReference type="PROSITE" id="PS50097">
    <property type="entry name" value="BTB"/>
    <property type="match status" value="1"/>
</dbReference>
<dbReference type="eggNOG" id="ENOG502RFNH">
    <property type="taxonomic scope" value="Eukaryota"/>
</dbReference>